<dbReference type="Proteomes" id="UP000887575">
    <property type="component" value="Unassembled WGS sequence"/>
</dbReference>
<reference evidence="3" key="1">
    <citation type="submission" date="2024-02" db="UniProtKB">
        <authorList>
            <consortium name="WormBaseParasite"/>
        </authorList>
    </citation>
    <scope>IDENTIFICATION</scope>
</reference>
<keyword evidence="2" id="KW-1185">Reference proteome</keyword>
<dbReference type="WBParaSite" id="MBELARI_LOCUS17647">
    <property type="protein sequence ID" value="MBELARI_LOCUS17647"/>
    <property type="gene ID" value="MBELARI_LOCUS17647"/>
</dbReference>
<feature type="region of interest" description="Disordered" evidence="1">
    <location>
        <begin position="469"/>
        <end position="529"/>
    </location>
</feature>
<dbReference type="AlphaFoldDB" id="A0AAF3J5L2"/>
<organism evidence="2 3">
    <name type="scientific">Mesorhabditis belari</name>
    <dbReference type="NCBI Taxonomy" id="2138241"/>
    <lineage>
        <taxon>Eukaryota</taxon>
        <taxon>Metazoa</taxon>
        <taxon>Ecdysozoa</taxon>
        <taxon>Nematoda</taxon>
        <taxon>Chromadorea</taxon>
        <taxon>Rhabditida</taxon>
        <taxon>Rhabditina</taxon>
        <taxon>Rhabditomorpha</taxon>
        <taxon>Rhabditoidea</taxon>
        <taxon>Rhabditidae</taxon>
        <taxon>Mesorhabditinae</taxon>
        <taxon>Mesorhabditis</taxon>
    </lineage>
</organism>
<feature type="region of interest" description="Disordered" evidence="1">
    <location>
        <begin position="1"/>
        <end position="30"/>
    </location>
</feature>
<evidence type="ECO:0000313" key="3">
    <source>
        <dbReference type="WBParaSite" id="MBELARI_LOCUS17647"/>
    </source>
</evidence>
<evidence type="ECO:0000313" key="2">
    <source>
        <dbReference type="Proteomes" id="UP000887575"/>
    </source>
</evidence>
<feature type="region of interest" description="Disordered" evidence="1">
    <location>
        <begin position="386"/>
        <end position="405"/>
    </location>
</feature>
<proteinExistence type="predicted"/>
<protein>
    <submittedName>
        <fullName evidence="3">Uncharacterized protein</fullName>
    </submittedName>
</protein>
<name>A0AAF3J5L2_9BILA</name>
<sequence length="908" mass="101173">MRTVFGHSSPSPRKKSNNQSKRKWNKQEKDIYHHAITNNVRRAIERNQKPLVDQKDASAHRLHVQNEKTLELHGPVHVRTMQDVYMATPTEEIQIRMASAIVSGDIHTKKVADFIADAYEEDPVLLHQTSDDRYEDSRLYAFIHKKAVVFERTFTLKKGLGGECYSLDTRRAHRHLCNGFFGDSGDKIGVTEHQQTIKTANSFQKGERLVVFFSENPADVDRLLSDEGMSQNQDGTVKQLKWQRIPQNDQPDLHDKLTIAESVIVGKNFVDICRTLNVPINDVWLSNKMGSKLVHRRAYSEKNPRETLHDNSQELNILDYTTSCWDHSANKERIIDCQSSPSRSKPAATAHSIDSSRKRSISSPSSSRASDESKYHFALSRISCSPLESDQGGVQSLVDSATSKETAPELQIVRVSMMQNDPSVVDATFESAHTKESLDMHLSTTAFFRTPSALFFSSPVLQATCHEPSCQPHQLHSTEPESGCDASSATATTKQQVPTRFLDFSTTPELSGNGLPDSSSNSSTNAPRFEQLSSSSLGLSNLILDNVSNLPLHSTPVSGYDAPNLESALRRHSNPPAPNGQSTQPQQLSPIQSPTEQPGPNIVSENNLSDGIHAPSTGTKVMNKSSEVVPPDNWSKDTSNIFVEPNSKRPQIAQPLVGPKETIEKMVEEAVQNKEPLPTMLPISTQIEVAPLENQIIHTGHVTPKRSEWIEKITSVTMTTLINGQEWEMKSHYSILHPKNTYPEIFPLALKIDDKTYWKQDEKEVAKKTNYGPAETLDSAFLRRGSEDCIPSQLLVNPEQIEMELGKPVSLEVKNDEEKPILVRVKGPADTIQIVPSELVLSGKALSVFMITFNKESPAEGELAVEWIGVKAGHLKGESISKMVTQWIDEENGIIAKKQIPFKLHKEE</sequence>
<feature type="region of interest" description="Disordered" evidence="1">
    <location>
        <begin position="336"/>
        <end position="369"/>
    </location>
</feature>
<feature type="compositionally biased region" description="Polar residues" evidence="1">
    <location>
        <begin position="1"/>
        <end position="11"/>
    </location>
</feature>
<accession>A0AAF3J5L2</accession>
<feature type="compositionally biased region" description="Polar residues" evidence="1">
    <location>
        <begin position="616"/>
        <end position="626"/>
    </location>
</feature>
<feature type="compositionally biased region" description="Basic residues" evidence="1">
    <location>
        <begin position="12"/>
        <end position="24"/>
    </location>
</feature>
<feature type="compositionally biased region" description="Polar residues" evidence="1">
    <location>
        <begin position="579"/>
        <end position="609"/>
    </location>
</feature>
<evidence type="ECO:0000256" key="1">
    <source>
        <dbReference type="SAM" id="MobiDB-lite"/>
    </source>
</evidence>
<feature type="compositionally biased region" description="Polar residues" evidence="1">
    <location>
        <begin position="485"/>
        <end position="526"/>
    </location>
</feature>
<feature type="region of interest" description="Disordered" evidence="1">
    <location>
        <begin position="558"/>
        <end position="636"/>
    </location>
</feature>